<evidence type="ECO:0000256" key="4">
    <source>
        <dbReference type="SAM" id="MobiDB-lite"/>
    </source>
</evidence>
<protein>
    <recommendedName>
        <fullName evidence="3">Peptidyl-prolyl cis-trans isomerase</fullName>
        <shortName evidence="3">PPIase</shortName>
        <ecNumber evidence="3">5.2.1.8</ecNumber>
    </recommendedName>
</protein>
<feature type="region of interest" description="Disordered" evidence="4">
    <location>
        <begin position="160"/>
        <end position="199"/>
    </location>
</feature>
<feature type="compositionally biased region" description="Pro residues" evidence="4">
    <location>
        <begin position="182"/>
        <end position="199"/>
    </location>
</feature>
<evidence type="ECO:0000313" key="6">
    <source>
        <dbReference type="Proteomes" id="UP000234752"/>
    </source>
</evidence>
<feature type="compositionally biased region" description="Basic and acidic residues" evidence="4">
    <location>
        <begin position="160"/>
        <end position="174"/>
    </location>
</feature>
<dbReference type="InterPro" id="IPR029000">
    <property type="entry name" value="Cyclophilin-like_dom_sf"/>
</dbReference>
<dbReference type="EMBL" id="CP025612">
    <property type="protein sequence ID" value="AUN32878.1"/>
    <property type="molecule type" value="Genomic_DNA"/>
</dbReference>
<keyword evidence="3" id="KW-0732">Signal</keyword>
<feature type="signal peptide" evidence="3">
    <location>
        <begin position="1"/>
        <end position="20"/>
    </location>
</feature>
<dbReference type="InterPro" id="IPR002130">
    <property type="entry name" value="Cyclophilin-type_PPIase_dom"/>
</dbReference>
<dbReference type="KEGG" id="ncb:C0V82_18930"/>
<dbReference type="PRINTS" id="PR00153">
    <property type="entry name" value="CSAPPISMRASE"/>
</dbReference>
<keyword evidence="1 3" id="KW-0697">Rotamase</keyword>
<keyword evidence="6" id="KW-1185">Reference proteome</keyword>
<accession>A0A2K9NIG0</accession>
<dbReference type="EC" id="5.2.1.8" evidence="3"/>
<evidence type="ECO:0000256" key="2">
    <source>
        <dbReference type="ARBA" id="ARBA00023235"/>
    </source>
</evidence>
<name>A0A2K9NIG0_9PROT</name>
<dbReference type="OrthoDB" id="9807797at2"/>
<dbReference type="AlphaFoldDB" id="A0A2K9NIG0"/>
<sequence>MLSRLLVLLCLLLAVPLSYAARPPANPDDTLIMELKTGTVIIQMRPDLAPIHVARIKQLVRRGFYDGVAFHRVVAGSLAQTGDRSGTGRGGTGRWLELEPSKEPHVRGVVSMARGMNRNSGDSQFFILTHAQDPSLDGNYTLWGHVIKGLDLIDKLKAGDKKKEGWVKDPDRIISMRVQSDPPRPPQPAQQPTPPAPPK</sequence>
<evidence type="ECO:0000256" key="3">
    <source>
        <dbReference type="RuleBase" id="RU363019"/>
    </source>
</evidence>
<dbReference type="GO" id="GO:0003755">
    <property type="term" value="F:peptidyl-prolyl cis-trans isomerase activity"/>
    <property type="evidence" value="ECO:0007669"/>
    <property type="project" value="UniProtKB-UniRule"/>
</dbReference>
<dbReference type="CDD" id="cd00317">
    <property type="entry name" value="cyclophilin"/>
    <property type="match status" value="1"/>
</dbReference>
<evidence type="ECO:0000313" key="5">
    <source>
        <dbReference type="EMBL" id="AUN32878.1"/>
    </source>
</evidence>
<feature type="chain" id="PRO_5041746268" description="Peptidyl-prolyl cis-trans isomerase" evidence="3">
    <location>
        <begin position="21"/>
        <end position="199"/>
    </location>
</feature>
<comment type="catalytic activity">
    <reaction evidence="3">
        <text>[protein]-peptidylproline (omega=180) = [protein]-peptidylproline (omega=0)</text>
        <dbReference type="Rhea" id="RHEA:16237"/>
        <dbReference type="Rhea" id="RHEA-COMP:10747"/>
        <dbReference type="Rhea" id="RHEA-COMP:10748"/>
        <dbReference type="ChEBI" id="CHEBI:83833"/>
        <dbReference type="ChEBI" id="CHEBI:83834"/>
        <dbReference type="EC" id="5.2.1.8"/>
    </reaction>
</comment>
<comment type="function">
    <text evidence="3">PPIases accelerate the folding of proteins. It catalyzes the cis-trans isomerization of proline imidic peptide bonds in oligopeptides.</text>
</comment>
<dbReference type="Gene3D" id="2.40.100.10">
    <property type="entry name" value="Cyclophilin-like"/>
    <property type="match status" value="1"/>
</dbReference>
<dbReference type="Pfam" id="PF00160">
    <property type="entry name" value="Pro_isomerase"/>
    <property type="match status" value="1"/>
</dbReference>
<dbReference type="PANTHER" id="PTHR45625:SF4">
    <property type="entry name" value="PEPTIDYLPROLYL ISOMERASE DOMAIN AND WD REPEAT-CONTAINING PROTEIN 1"/>
    <property type="match status" value="1"/>
</dbReference>
<comment type="similarity">
    <text evidence="3">Belongs to the cyclophilin-type PPIase family.</text>
</comment>
<gene>
    <name evidence="5" type="ORF">C0V82_18930</name>
</gene>
<dbReference type="Proteomes" id="UP000234752">
    <property type="component" value="Chromosome eg_2"/>
</dbReference>
<dbReference type="PROSITE" id="PS50072">
    <property type="entry name" value="CSA_PPIASE_2"/>
    <property type="match status" value="1"/>
</dbReference>
<evidence type="ECO:0000256" key="1">
    <source>
        <dbReference type="ARBA" id="ARBA00023110"/>
    </source>
</evidence>
<reference evidence="5 6" key="1">
    <citation type="submission" date="2017-12" db="EMBL/GenBank/DDBJ databases">
        <title>Genomes of bacteria within cyanobacterial aggregates.</title>
        <authorList>
            <person name="Cai H."/>
        </authorList>
    </citation>
    <scope>NUCLEOTIDE SEQUENCE [LARGE SCALE GENOMIC DNA]</scope>
    <source>
        <strain evidence="5 6">TH16</strain>
    </source>
</reference>
<keyword evidence="2 3" id="KW-0413">Isomerase</keyword>
<dbReference type="InterPro" id="IPR044666">
    <property type="entry name" value="Cyclophilin_A-like"/>
</dbReference>
<dbReference type="RefSeq" id="WP_102114405.1">
    <property type="nucleotide sequence ID" value="NZ_BMGN01000007.1"/>
</dbReference>
<organism evidence="5 6">
    <name type="scientific">Niveispirillum cyanobacteriorum</name>
    <dbReference type="NCBI Taxonomy" id="1612173"/>
    <lineage>
        <taxon>Bacteria</taxon>
        <taxon>Pseudomonadati</taxon>
        <taxon>Pseudomonadota</taxon>
        <taxon>Alphaproteobacteria</taxon>
        <taxon>Rhodospirillales</taxon>
        <taxon>Azospirillaceae</taxon>
        <taxon>Niveispirillum</taxon>
    </lineage>
</organism>
<dbReference type="PANTHER" id="PTHR45625">
    <property type="entry name" value="PEPTIDYL-PROLYL CIS-TRANS ISOMERASE-RELATED"/>
    <property type="match status" value="1"/>
</dbReference>
<dbReference type="SUPFAM" id="SSF50891">
    <property type="entry name" value="Cyclophilin-like"/>
    <property type="match status" value="1"/>
</dbReference>
<proteinExistence type="inferred from homology"/>